<feature type="transmembrane region" description="Helical" evidence="1">
    <location>
        <begin position="6"/>
        <end position="24"/>
    </location>
</feature>
<keyword evidence="1" id="KW-0472">Membrane</keyword>
<keyword evidence="1" id="KW-1133">Transmembrane helix</keyword>
<gene>
    <name evidence="2" type="ORF">EVAR_80157_1</name>
</gene>
<keyword evidence="3" id="KW-1185">Reference proteome</keyword>
<evidence type="ECO:0000313" key="3">
    <source>
        <dbReference type="Proteomes" id="UP000299102"/>
    </source>
</evidence>
<dbReference type="AlphaFoldDB" id="A0A4C1Y7C6"/>
<name>A0A4C1Y7C6_EUMVA</name>
<dbReference type="EMBL" id="BGZK01001123">
    <property type="protein sequence ID" value="GBP71826.1"/>
    <property type="molecule type" value="Genomic_DNA"/>
</dbReference>
<protein>
    <submittedName>
        <fullName evidence="2">Uncharacterized protein</fullName>
    </submittedName>
</protein>
<accession>A0A4C1Y7C6</accession>
<organism evidence="2 3">
    <name type="scientific">Eumeta variegata</name>
    <name type="common">Bagworm moth</name>
    <name type="synonym">Eumeta japonica</name>
    <dbReference type="NCBI Taxonomy" id="151549"/>
    <lineage>
        <taxon>Eukaryota</taxon>
        <taxon>Metazoa</taxon>
        <taxon>Ecdysozoa</taxon>
        <taxon>Arthropoda</taxon>
        <taxon>Hexapoda</taxon>
        <taxon>Insecta</taxon>
        <taxon>Pterygota</taxon>
        <taxon>Neoptera</taxon>
        <taxon>Endopterygota</taxon>
        <taxon>Lepidoptera</taxon>
        <taxon>Glossata</taxon>
        <taxon>Ditrysia</taxon>
        <taxon>Tineoidea</taxon>
        <taxon>Psychidae</taxon>
        <taxon>Oiketicinae</taxon>
        <taxon>Eumeta</taxon>
    </lineage>
</organism>
<keyword evidence="1" id="KW-0812">Transmembrane</keyword>
<comment type="caution">
    <text evidence="2">The sequence shown here is derived from an EMBL/GenBank/DDBJ whole genome shotgun (WGS) entry which is preliminary data.</text>
</comment>
<evidence type="ECO:0000256" key="1">
    <source>
        <dbReference type="SAM" id="Phobius"/>
    </source>
</evidence>
<evidence type="ECO:0000313" key="2">
    <source>
        <dbReference type="EMBL" id="GBP71826.1"/>
    </source>
</evidence>
<dbReference type="Proteomes" id="UP000299102">
    <property type="component" value="Unassembled WGS sequence"/>
</dbReference>
<sequence>MIDRGSLNLVLATSASFHVVLYGFSSLRRRARVKCYLTTGRRLAEDASACSMDAPELESPNLRMSCVSRDMVLNEMFTSRRGQTGERLDHCAVHATDTVLMYDRIMTEAVPAADELLRSFTLLGASKSH</sequence>
<reference evidence="2 3" key="1">
    <citation type="journal article" date="2019" name="Commun. Biol.">
        <title>The bagworm genome reveals a unique fibroin gene that provides high tensile strength.</title>
        <authorList>
            <person name="Kono N."/>
            <person name="Nakamura H."/>
            <person name="Ohtoshi R."/>
            <person name="Tomita M."/>
            <person name="Numata K."/>
            <person name="Arakawa K."/>
        </authorList>
    </citation>
    <scope>NUCLEOTIDE SEQUENCE [LARGE SCALE GENOMIC DNA]</scope>
</reference>
<proteinExistence type="predicted"/>